<protein>
    <submittedName>
        <fullName evidence="2">Uncharacterized protein</fullName>
    </submittedName>
</protein>
<name>A0A0K8PSE3_STRAJ</name>
<proteinExistence type="predicted"/>
<organism evidence="2 3">
    <name type="scientific">Streptomyces azureus</name>
    <dbReference type="NCBI Taxonomy" id="146537"/>
    <lineage>
        <taxon>Bacteria</taxon>
        <taxon>Bacillati</taxon>
        <taxon>Actinomycetota</taxon>
        <taxon>Actinomycetes</taxon>
        <taxon>Kitasatosporales</taxon>
        <taxon>Streptomycetaceae</taxon>
        <taxon>Streptomyces</taxon>
    </lineage>
</organism>
<evidence type="ECO:0000313" key="3">
    <source>
        <dbReference type="Proteomes" id="UP000053859"/>
    </source>
</evidence>
<sequence>MPGVVQPDDAEAGGLGDAGEGAVDVTRLDRTAGPGGEDVGRLLPLLPRLGSGGNLPHPVSAVGRDTESGQRYGKSADTAAPWGPSCTVSVTHASTRITWTIRPVVFPPLAHRYSTDLPSCAHDFQPNAGTQRLR</sequence>
<evidence type="ECO:0000313" key="2">
    <source>
        <dbReference type="EMBL" id="GAP50766.1"/>
    </source>
</evidence>
<gene>
    <name evidence="2" type="ORF">SAZU_5625</name>
</gene>
<accession>A0A0K8PSE3</accession>
<dbReference type="AlphaFoldDB" id="A0A0K8PSE3"/>
<keyword evidence="3" id="KW-1185">Reference proteome</keyword>
<feature type="region of interest" description="Disordered" evidence="1">
    <location>
        <begin position="1"/>
        <end position="82"/>
    </location>
</feature>
<dbReference type="PATRIC" id="fig|146537.3.peg.5918"/>
<dbReference type="EMBL" id="DF968349">
    <property type="protein sequence ID" value="GAP50766.1"/>
    <property type="molecule type" value="Genomic_DNA"/>
</dbReference>
<dbReference type="Proteomes" id="UP000053859">
    <property type="component" value="Unassembled WGS sequence"/>
</dbReference>
<reference evidence="2" key="1">
    <citation type="journal article" date="2015" name="Genome Announc.">
        <title>Draft Genome Sequence of Thiostrepton-Producing Streptomyces azureus ATCC 14921.</title>
        <authorList>
            <person name="Sakihara K."/>
            <person name="Maeda J."/>
            <person name="Tashiro K."/>
            <person name="Fujino Y."/>
            <person name="Kuhara S."/>
            <person name="Ohshima T."/>
            <person name="Ogata S."/>
            <person name="Doi K."/>
        </authorList>
    </citation>
    <scope>NUCLEOTIDE SEQUENCE [LARGE SCALE GENOMIC DNA]</scope>
    <source>
        <strain evidence="2">ATCC14921</strain>
    </source>
</reference>
<evidence type="ECO:0000256" key="1">
    <source>
        <dbReference type="SAM" id="MobiDB-lite"/>
    </source>
</evidence>